<dbReference type="RefSeq" id="WP_168089383.1">
    <property type="nucleotide sequence ID" value="NZ_JAAVJC010000179.1"/>
</dbReference>
<evidence type="ECO:0000313" key="13">
    <source>
        <dbReference type="Proteomes" id="UP000727056"/>
    </source>
</evidence>
<evidence type="ECO:0000256" key="3">
    <source>
        <dbReference type="ARBA" id="ARBA00022723"/>
    </source>
</evidence>
<evidence type="ECO:0000256" key="4">
    <source>
        <dbReference type="ARBA" id="ARBA00022763"/>
    </source>
</evidence>
<evidence type="ECO:0000256" key="6">
    <source>
        <dbReference type="ARBA" id="ARBA00022833"/>
    </source>
</evidence>
<keyword evidence="9" id="KW-1133">Transmembrane helix</keyword>
<proteinExistence type="predicted"/>
<feature type="chain" id="PRO_5045735690" evidence="10">
    <location>
        <begin position="25"/>
        <end position="507"/>
    </location>
</feature>
<keyword evidence="13" id="KW-1185">Reference proteome</keyword>
<gene>
    <name evidence="12" type="ORF">HCN52_17430</name>
</gene>
<keyword evidence="9" id="KW-0472">Membrane</keyword>
<keyword evidence="8" id="KW-0234">DNA repair</keyword>
<keyword evidence="2" id="KW-0645">Protease</keyword>
<sequence>MAPSLALLLALALSAALPAPRALAAARWPDRDPVLALRLWWCLIGTVMLCCLCALALCTAAAFPAVHAHLFAPAPESVLLAYAAGPSAPWATALAALLAAGGLWTALVVLRELLRDRSARRTHRRALRERAPQLPDGLAGPAATGETRGALLVLEDSYPDAWWLPGRDARLVVTTGALRLLRPEELDAVLAHERGHARARHHALLRLATALGDGFPGVPVFADLRAQTHRLVELCADDEASHRCGRLTAAVALIRLNEHRGVLSCSSSRGLMTHRVTRLPQLLGAEDRPEEFVAHHRLVAQAARRHPGLRLVRTGAVLEALIPSVLEQKVTTREAYRSWRRLVNRFGERAPGPAGEGDGPMRVMPDRATWLRVPSWEWHRAGVDGKRSDTVVRAVRAAPRLEQAAAMELPAAIDRLCLVPGIGPWTAAEVLQRSNGAADAVTVGDLHLPGVVGYALAGERDADDARMLELLAPYAGQRHRATRFVMLAGRIPPRRGPRREAVDISRW</sequence>
<dbReference type="InterPro" id="IPR051912">
    <property type="entry name" value="Alkylbase_DNA_Glycosylase/TA"/>
</dbReference>
<keyword evidence="3" id="KW-0479">Metal-binding</keyword>
<accession>A0ABX1CC34</accession>
<dbReference type="PANTHER" id="PTHR43003:SF6">
    <property type="entry name" value="DNA GLYCOSYLASE"/>
    <property type="match status" value="1"/>
</dbReference>
<dbReference type="Gene3D" id="3.30.2010.10">
    <property type="entry name" value="Metalloproteases ('zincins'), catalytic domain"/>
    <property type="match status" value="1"/>
</dbReference>
<feature type="transmembrane region" description="Helical" evidence="9">
    <location>
        <begin position="34"/>
        <end position="58"/>
    </location>
</feature>
<comment type="cofactor">
    <cofactor evidence="1">
        <name>Zn(2+)</name>
        <dbReference type="ChEBI" id="CHEBI:29105"/>
    </cofactor>
</comment>
<evidence type="ECO:0000256" key="10">
    <source>
        <dbReference type="SAM" id="SignalP"/>
    </source>
</evidence>
<dbReference type="Gene3D" id="1.10.340.30">
    <property type="entry name" value="Hypothetical protein, domain 2"/>
    <property type="match status" value="1"/>
</dbReference>
<keyword evidence="10" id="KW-0732">Signal</keyword>
<evidence type="ECO:0000256" key="8">
    <source>
        <dbReference type="ARBA" id="ARBA00023204"/>
    </source>
</evidence>
<keyword evidence="5" id="KW-0378">Hydrolase</keyword>
<dbReference type="GO" id="GO:0008237">
    <property type="term" value="F:metallopeptidase activity"/>
    <property type="evidence" value="ECO:0007669"/>
    <property type="project" value="UniProtKB-KW"/>
</dbReference>
<organism evidence="12 13">
    <name type="scientific">Streptomyces bohaiensis</name>
    <dbReference type="NCBI Taxonomy" id="1431344"/>
    <lineage>
        <taxon>Bacteria</taxon>
        <taxon>Bacillati</taxon>
        <taxon>Actinomycetota</taxon>
        <taxon>Actinomycetes</taxon>
        <taxon>Kitasatosporales</taxon>
        <taxon>Streptomycetaceae</taxon>
        <taxon>Streptomyces</taxon>
    </lineage>
</organism>
<dbReference type="Pfam" id="PF01435">
    <property type="entry name" value="Peptidase_M48"/>
    <property type="match status" value="1"/>
</dbReference>
<keyword evidence="9" id="KW-0812">Transmembrane</keyword>
<name>A0ABX1CC34_9ACTN</name>
<reference evidence="12 13" key="1">
    <citation type="submission" date="2020-03" db="EMBL/GenBank/DDBJ databases">
        <title>Draft genome of Streptomyces sp. ventii, isolated from the Axial Seamount in the Pacific Ocean, and resequencing of the two type strains Streptomyces lonarensis strain NCL 716 and Streptomyces bohaiensis strain 11A07.</title>
        <authorList>
            <person name="Loughran R.M."/>
            <person name="Pfannmuller K.M."/>
            <person name="Wasson B.J."/>
            <person name="Deadmond M.C."/>
            <person name="Paddock B.E."/>
            <person name="Koyack M.J."/>
            <person name="Gallegos D.A."/>
            <person name="Mitchell E.A."/>
            <person name="Ushijima B."/>
            <person name="Saw J.H."/>
            <person name="Mcphail K.L."/>
            <person name="Videau P."/>
        </authorList>
    </citation>
    <scope>NUCLEOTIDE SEQUENCE [LARGE SCALE GENOMIC DNA]</scope>
    <source>
        <strain evidence="12 13">11A07</strain>
    </source>
</reference>
<keyword evidence="6" id="KW-0862">Zinc</keyword>
<evidence type="ECO:0000313" key="12">
    <source>
        <dbReference type="EMBL" id="NJQ16666.1"/>
    </source>
</evidence>
<feature type="signal peptide" evidence="10">
    <location>
        <begin position="1"/>
        <end position="24"/>
    </location>
</feature>
<dbReference type="EMBL" id="JAAVJC010000179">
    <property type="protein sequence ID" value="NJQ16666.1"/>
    <property type="molecule type" value="Genomic_DNA"/>
</dbReference>
<evidence type="ECO:0000256" key="9">
    <source>
        <dbReference type="SAM" id="Phobius"/>
    </source>
</evidence>
<evidence type="ECO:0000256" key="2">
    <source>
        <dbReference type="ARBA" id="ARBA00022670"/>
    </source>
</evidence>
<feature type="transmembrane region" description="Helical" evidence="9">
    <location>
        <begin position="90"/>
        <end position="114"/>
    </location>
</feature>
<dbReference type="Proteomes" id="UP000727056">
    <property type="component" value="Unassembled WGS sequence"/>
</dbReference>
<evidence type="ECO:0000256" key="7">
    <source>
        <dbReference type="ARBA" id="ARBA00023049"/>
    </source>
</evidence>
<feature type="domain" description="Peptidase M48" evidence="11">
    <location>
        <begin position="152"/>
        <end position="204"/>
    </location>
</feature>
<dbReference type="CDD" id="cd07326">
    <property type="entry name" value="M56_BlaR1_MecR1_like"/>
    <property type="match status" value="1"/>
</dbReference>
<dbReference type="SUPFAM" id="SSF48150">
    <property type="entry name" value="DNA-glycosylase"/>
    <property type="match status" value="1"/>
</dbReference>
<evidence type="ECO:0000256" key="5">
    <source>
        <dbReference type="ARBA" id="ARBA00022801"/>
    </source>
</evidence>
<dbReference type="PANTHER" id="PTHR43003">
    <property type="entry name" value="DNA-3-METHYLADENINE GLYCOSYLASE"/>
    <property type="match status" value="1"/>
</dbReference>
<evidence type="ECO:0000256" key="1">
    <source>
        <dbReference type="ARBA" id="ARBA00001947"/>
    </source>
</evidence>
<comment type="caution">
    <text evidence="12">The sequence shown here is derived from an EMBL/GenBank/DDBJ whole genome shotgun (WGS) entry which is preliminary data.</text>
</comment>
<evidence type="ECO:0000259" key="11">
    <source>
        <dbReference type="Pfam" id="PF01435"/>
    </source>
</evidence>
<keyword evidence="4" id="KW-0227">DNA damage</keyword>
<dbReference type="InterPro" id="IPR001915">
    <property type="entry name" value="Peptidase_M48"/>
</dbReference>
<protein>
    <submittedName>
        <fullName evidence="12">M48 family metalloprotease</fullName>
    </submittedName>
</protein>
<dbReference type="InterPro" id="IPR011257">
    <property type="entry name" value="DNA_glycosylase"/>
</dbReference>
<keyword evidence="7 12" id="KW-0482">Metalloprotease</keyword>